<dbReference type="InterPro" id="IPR043168">
    <property type="entry name" value="DegV_C"/>
</dbReference>
<dbReference type="InterPro" id="IPR050270">
    <property type="entry name" value="DegV_domain_contain"/>
</dbReference>
<keyword evidence="3" id="KW-1185">Reference proteome</keyword>
<gene>
    <name evidence="2" type="ORF">NK125_04180</name>
</gene>
<protein>
    <submittedName>
        <fullName evidence="2">DegV family protein</fullName>
    </submittedName>
</protein>
<name>A0ABT1E9E1_9FIRM</name>
<dbReference type="PROSITE" id="PS51482">
    <property type="entry name" value="DEGV"/>
    <property type="match status" value="1"/>
</dbReference>
<comment type="caution">
    <text evidence="2">The sequence shown here is derived from an EMBL/GenBank/DDBJ whole genome shotgun (WGS) entry which is preliminary data.</text>
</comment>
<dbReference type="Gene3D" id="3.30.1180.10">
    <property type="match status" value="1"/>
</dbReference>
<evidence type="ECO:0000313" key="2">
    <source>
        <dbReference type="EMBL" id="MCP1101612.1"/>
    </source>
</evidence>
<dbReference type="Proteomes" id="UP001523566">
    <property type="component" value="Unassembled WGS sequence"/>
</dbReference>
<dbReference type="SUPFAM" id="SSF82549">
    <property type="entry name" value="DAK1/DegV-like"/>
    <property type="match status" value="1"/>
</dbReference>
<dbReference type="EMBL" id="JAMZFW010000004">
    <property type="protein sequence ID" value="MCP1101612.1"/>
    <property type="molecule type" value="Genomic_DNA"/>
</dbReference>
<accession>A0ABT1E9E1</accession>
<dbReference type="Gene3D" id="3.40.50.10170">
    <property type="match status" value="1"/>
</dbReference>
<dbReference type="RefSeq" id="WP_262065398.1">
    <property type="nucleotide sequence ID" value="NZ_JAMXOD010000004.1"/>
</dbReference>
<dbReference type="Pfam" id="PF02645">
    <property type="entry name" value="DegV"/>
    <property type="match status" value="1"/>
</dbReference>
<dbReference type="NCBIfam" id="TIGR00762">
    <property type="entry name" value="DegV"/>
    <property type="match status" value="1"/>
</dbReference>
<proteinExistence type="predicted"/>
<evidence type="ECO:0000256" key="1">
    <source>
        <dbReference type="ARBA" id="ARBA00023121"/>
    </source>
</evidence>
<keyword evidence="1" id="KW-0446">Lipid-binding</keyword>
<dbReference type="InterPro" id="IPR003797">
    <property type="entry name" value="DegV"/>
</dbReference>
<sequence length="291" mass="32467">MRDFIITTDSNADLPADFIKEHQLTIIPQYYAFGDVVYGDERNLTPEEFYTMMEKGDLPTSMANNPAVIRDKFEKILQEDKDILHIAFSSTLSGSYNNVVMIAKELMEEYKDSTISVVDTLNVSLGEAFFVMEAIDRKKSNQTMDQIKLWLENNRQNSHVEFTVDDVNHLYRGGRISKTTSIVLGIVNIKPLLYLTPEGKLASKGTIRGRKRSLSALVKNMGDHITSETRCKRVGIVHAKAIEDAQFVASLVAETYPDAEVIINDISPSIGTHAGPGAIGICYLVLPEESM</sequence>
<dbReference type="PANTHER" id="PTHR33434">
    <property type="entry name" value="DEGV DOMAIN-CONTAINING PROTEIN DR_1986-RELATED"/>
    <property type="match status" value="1"/>
</dbReference>
<reference evidence="2 3" key="1">
    <citation type="journal article" date="2022" name="Genome Biol. Evol.">
        <title>Host diet, physiology and behaviors set the stage for Lachnospiraceae cladogenesis.</title>
        <authorList>
            <person name="Vera-Ponce De Leon A."/>
            <person name="Schneider M."/>
            <person name="Jahnes B.C."/>
            <person name="Sadowski V."/>
            <person name="Camuy-Velez L.A."/>
            <person name="Duan J."/>
            <person name="Sabree Z.L."/>
        </authorList>
    </citation>
    <scope>NUCLEOTIDE SEQUENCE [LARGE SCALE GENOMIC DNA]</scope>
    <source>
        <strain evidence="2 3">PAL113</strain>
    </source>
</reference>
<organism evidence="2 3">
    <name type="scientific">Aequitasia blattaphilus</name>
    <dbReference type="NCBI Taxonomy" id="2949332"/>
    <lineage>
        <taxon>Bacteria</taxon>
        <taxon>Bacillati</taxon>
        <taxon>Bacillota</taxon>
        <taxon>Clostridia</taxon>
        <taxon>Lachnospirales</taxon>
        <taxon>Lachnospiraceae</taxon>
        <taxon>Aequitasia</taxon>
    </lineage>
</organism>
<evidence type="ECO:0000313" key="3">
    <source>
        <dbReference type="Proteomes" id="UP001523566"/>
    </source>
</evidence>
<dbReference type="PANTHER" id="PTHR33434:SF2">
    <property type="entry name" value="FATTY ACID-BINDING PROTEIN TM_1468"/>
    <property type="match status" value="1"/>
</dbReference>